<accession>A0A6J4TYL6</accession>
<evidence type="ECO:0000256" key="1">
    <source>
        <dbReference type="SAM" id="MobiDB-lite"/>
    </source>
</evidence>
<organism evidence="2">
    <name type="scientific">uncultured Segetibacter sp</name>
    <dbReference type="NCBI Taxonomy" id="481133"/>
    <lineage>
        <taxon>Bacteria</taxon>
        <taxon>Pseudomonadati</taxon>
        <taxon>Bacteroidota</taxon>
        <taxon>Chitinophagia</taxon>
        <taxon>Chitinophagales</taxon>
        <taxon>Chitinophagaceae</taxon>
        <taxon>Segetibacter</taxon>
        <taxon>environmental samples</taxon>
    </lineage>
</organism>
<name>A0A6J4TYL6_9BACT</name>
<reference evidence="2" key="1">
    <citation type="submission" date="2020-02" db="EMBL/GenBank/DDBJ databases">
        <authorList>
            <person name="Meier V. D."/>
        </authorList>
    </citation>
    <scope>NUCLEOTIDE SEQUENCE</scope>
    <source>
        <strain evidence="2">AVDCRST_MAG96</strain>
    </source>
</reference>
<sequence length="74" mass="8583">GRGCRQGEAKTRVVGGGEGRRYTASRKNNIKHQKMKKKIENHLQGCAHAHPWRWFMEVLRHPRLQGGRRQPARS</sequence>
<protein>
    <submittedName>
        <fullName evidence="2">Uncharacterized protein</fullName>
    </submittedName>
</protein>
<dbReference type="EMBL" id="CADCVN010001478">
    <property type="protein sequence ID" value="CAA9534338.1"/>
    <property type="molecule type" value="Genomic_DNA"/>
</dbReference>
<dbReference type="AlphaFoldDB" id="A0A6J4TYL6"/>
<feature type="non-terminal residue" evidence="2">
    <location>
        <position position="1"/>
    </location>
</feature>
<feature type="compositionally biased region" description="Basic and acidic residues" evidence="1">
    <location>
        <begin position="1"/>
        <end position="11"/>
    </location>
</feature>
<evidence type="ECO:0000313" key="2">
    <source>
        <dbReference type="EMBL" id="CAA9534338.1"/>
    </source>
</evidence>
<gene>
    <name evidence="2" type="ORF">AVDCRST_MAG96-3787</name>
</gene>
<feature type="region of interest" description="Disordered" evidence="1">
    <location>
        <begin position="1"/>
        <end position="21"/>
    </location>
</feature>
<proteinExistence type="predicted"/>